<evidence type="ECO:0000256" key="1">
    <source>
        <dbReference type="SAM" id="MobiDB-lite"/>
    </source>
</evidence>
<feature type="compositionally biased region" description="Low complexity" evidence="1">
    <location>
        <begin position="101"/>
        <end position="113"/>
    </location>
</feature>
<reference evidence="2 3" key="1">
    <citation type="journal article" date="2016" name="Proc. Natl. Acad. Sci. U.S.A.">
        <title>Comparative genomics of biotechnologically important yeasts.</title>
        <authorList>
            <person name="Riley R."/>
            <person name="Haridas S."/>
            <person name="Wolfe K.H."/>
            <person name="Lopes M.R."/>
            <person name="Hittinger C.T."/>
            <person name="Goeker M."/>
            <person name="Salamov A.A."/>
            <person name="Wisecaver J.H."/>
            <person name="Long T.M."/>
            <person name="Calvey C.H."/>
            <person name="Aerts A.L."/>
            <person name="Barry K.W."/>
            <person name="Choi C."/>
            <person name="Clum A."/>
            <person name="Coughlan A.Y."/>
            <person name="Deshpande S."/>
            <person name="Douglass A.P."/>
            <person name="Hanson S.J."/>
            <person name="Klenk H.-P."/>
            <person name="LaButti K.M."/>
            <person name="Lapidus A."/>
            <person name="Lindquist E.A."/>
            <person name="Lipzen A.M."/>
            <person name="Meier-Kolthoff J.P."/>
            <person name="Ohm R.A."/>
            <person name="Otillar R.P."/>
            <person name="Pangilinan J.L."/>
            <person name="Peng Y."/>
            <person name="Rokas A."/>
            <person name="Rosa C.A."/>
            <person name="Scheuner C."/>
            <person name="Sibirny A.A."/>
            <person name="Slot J.C."/>
            <person name="Stielow J.B."/>
            <person name="Sun H."/>
            <person name="Kurtzman C.P."/>
            <person name="Blackwell M."/>
            <person name="Grigoriev I.V."/>
            <person name="Jeffries T.W."/>
        </authorList>
    </citation>
    <scope>NUCLEOTIDE SEQUENCE [LARGE SCALE GENOMIC DNA]</scope>
    <source>
        <strain evidence="2 3">NRRL Y-11557</strain>
    </source>
</reference>
<evidence type="ECO:0000313" key="2">
    <source>
        <dbReference type="EMBL" id="ODQ69674.1"/>
    </source>
</evidence>
<protein>
    <recommendedName>
        <fullName evidence="4">CCHC-type domain-containing protein</fullName>
    </recommendedName>
</protein>
<evidence type="ECO:0008006" key="4">
    <source>
        <dbReference type="Google" id="ProtNLM"/>
    </source>
</evidence>
<dbReference type="Gene3D" id="4.10.60.10">
    <property type="entry name" value="Zinc finger, CCHC-type"/>
    <property type="match status" value="1"/>
</dbReference>
<dbReference type="EMBL" id="KV454303">
    <property type="protein sequence ID" value="ODQ69674.1"/>
    <property type="molecule type" value="Genomic_DNA"/>
</dbReference>
<dbReference type="AlphaFoldDB" id="A0A1E3PWL4"/>
<sequence length="197" mass="22138">MTEDRLPFETYAQFKAFLEEAFGDPDARLTSSSLVAGQPPLHLYFAEFTRIMATLNWDDASNVFEFKNRLRDEVKDLLIGRELTIDFNDFVKLCIQLDNSRAPQQNPRPAQRQFHQQSDPAPRPSGPRAVGPAPMEIDAAQTRSAQLQNGHLATAEKECRRREVCMYCADPAHLARSCPAKVQGTSGNPRTARPAYC</sequence>
<accession>A0A1E3PWL4</accession>
<gene>
    <name evidence="2" type="ORF">LIPSTDRAFT_107886</name>
</gene>
<dbReference type="PANTHER" id="PTHR15503:SF22">
    <property type="entry name" value="TRANSPOSON TY3-I GAG POLYPROTEIN"/>
    <property type="match status" value="1"/>
</dbReference>
<feature type="region of interest" description="Disordered" evidence="1">
    <location>
        <begin position="101"/>
        <end position="133"/>
    </location>
</feature>
<proteinExistence type="predicted"/>
<name>A0A1E3PWL4_LIPST</name>
<organism evidence="2 3">
    <name type="scientific">Lipomyces starkeyi NRRL Y-11557</name>
    <dbReference type="NCBI Taxonomy" id="675824"/>
    <lineage>
        <taxon>Eukaryota</taxon>
        <taxon>Fungi</taxon>
        <taxon>Dikarya</taxon>
        <taxon>Ascomycota</taxon>
        <taxon>Saccharomycotina</taxon>
        <taxon>Lipomycetes</taxon>
        <taxon>Lipomycetales</taxon>
        <taxon>Lipomycetaceae</taxon>
        <taxon>Lipomyces</taxon>
    </lineage>
</organism>
<dbReference type="Proteomes" id="UP000094385">
    <property type="component" value="Unassembled WGS sequence"/>
</dbReference>
<dbReference type="InterPro" id="IPR032567">
    <property type="entry name" value="RTL1-rel"/>
</dbReference>
<dbReference type="PANTHER" id="PTHR15503">
    <property type="entry name" value="LDOC1 RELATED"/>
    <property type="match status" value="1"/>
</dbReference>
<dbReference type="OrthoDB" id="4369586at2759"/>
<keyword evidence="3" id="KW-1185">Reference proteome</keyword>
<evidence type="ECO:0000313" key="3">
    <source>
        <dbReference type="Proteomes" id="UP000094385"/>
    </source>
</evidence>